<keyword evidence="6 11" id="KW-0645">Protease</keyword>
<protein>
    <recommendedName>
        <fullName evidence="11">Peptidase T</fullName>
        <ecNumber evidence="11">3.4.11.4</ecNumber>
    </recommendedName>
    <alternativeName>
        <fullName evidence="11">Aminotripeptidase</fullName>
        <shortName evidence="11">Tripeptidase</shortName>
    </alternativeName>
    <alternativeName>
        <fullName evidence="11">Tripeptide aminopeptidase</fullName>
    </alternativeName>
</protein>
<keyword evidence="5 11" id="KW-0963">Cytoplasm</keyword>
<dbReference type="GO" id="GO:0043171">
    <property type="term" value="P:peptide catabolic process"/>
    <property type="evidence" value="ECO:0007669"/>
    <property type="project" value="UniProtKB-UniRule"/>
</dbReference>
<feature type="active site" description="Proton acceptor" evidence="11 12">
    <location>
        <position position="182"/>
    </location>
</feature>
<evidence type="ECO:0000256" key="1">
    <source>
        <dbReference type="ARBA" id="ARBA00000870"/>
    </source>
</evidence>
<dbReference type="Gene3D" id="3.30.70.360">
    <property type="match status" value="1"/>
</dbReference>
<evidence type="ECO:0000313" key="15">
    <source>
        <dbReference type="EMBL" id="PNL90746.1"/>
    </source>
</evidence>
<organism evidence="15 16">
    <name type="scientific">Aerococcus viridans</name>
    <dbReference type="NCBI Taxonomy" id="1377"/>
    <lineage>
        <taxon>Bacteria</taxon>
        <taxon>Bacillati</taxon>
        <taxon>Bacillota</taxon>
        <taxon>Bacilli</taxon>
        <taxon>Lactobacillales</taxon>
        <taxon>Aerococcaceae</taxon>
        <taxon>Aerococcus</taxon>
    </lineage>
</organism>
<dbReference type="PIRSF" id="PIRSF037215">
    <property type="entry name" value="Peptidase_M20B"/>
    <property type="match status" value="1"/>
</dbReference>
<evidence type="ECO:0000259" key="14">
    <source>
        <dbReference type="Pfam" id="PF07687"/>
    </source>
</evidence>
<sequence>MTYQIKDQELLNRFVTYAKENTRSNEANADQVPSSPNQVAFAKKLAKELTTLGFSDVFYNEKDSFVTATIPATDDSKDYPTIGFFAHVDTADFNAENVSPQIIEKYDGGVIPLGDSGYELDPAEFDSLNKYVGQTLITTDGTTLLGADDKAGIAEIVTAGKYLIDNPSIKHGEVKVAFGPDEEIGVGADRFDVDRFSADFAYTMDGGPLGELEFKTFNAASAVVEVAGKNIHPGSAKDLMINALQVAIDIHNQLPENERPENTEGREGFFHLMGMEGNVEGAKATYIIRDHDRQQFENRKALIQDAAGKLNAFYGSDIATVTLNDQYYNMGEIIEKDMRPVTLAENAFAAVDIQPDIIAVRGGTDGSKLTYMGLPTPNLFAGGENMHGRFEYVSLETMVKATEVILAIIEGAGDYNNL</sequence>
<comment type="similarity">
    <text evidence="3 11">Belongs to the peptidase M20B family.</text>
</comment>
<dbReference type="NCBIfam" id="NF003976">
    <property type="entry name" value="PRK05469.1"/>
    <property type="match status" value="1"/>
</dbReference>
<comment type="caution">
    <text evidence="15">The sequence shown here is derived from an EMBL/GenBank/DDBJ whole genome shotgun (WGS) entry which is preliminary data.</text>
</comment>
<feature type="binding site" evidence="11 13">
    <location>
        <position position="87"/>
    </location>
    <ligand>
        <name>Zn(2+)</name>
        <dbReference type="ChEBI" id="CHEBI:29105"/>
        <label>1</label>
    </ligand>
</feature>
<comment type="subcellular location">
    <subcellularLocation>
        <location evidence="2 11">Cytoplasm</location>
    </subcellularLocation>
</comment>
<proteinExistence type="inferred from homology"/>
<feature type="domain" description="Peptidase M20 dimerisation" evidence="14">
    <location>
        <begin position="216"/>
        <end position="311"/>
    </location>
</feature>
<dbReference type="AlphaFoldDB" id="A0A2J9PKA9"/>
<feature type="binding site" evidence="11 13">
    <location>
        <position position="183"/>
    </location>
    <ligand>
        <name>Zn(2+)</name>
        <dbReference type="ChEBI" id="CHEBI:29105"/>
        <label>2</label>
    </ligand>
</feature>
<evidence type="ECO:0000256" key="13">
    <source>
        <dbReference type="PIRSR" id="PIRSR037215-2"/>
    </source>
</evidence>
<evidence type="ECO:0000256" key="4">
    <source>
        <dbReference type="ARBA" id="ARBA00022438"/>
    </source>
</evidence>
<evidence type="ECO:0000256" key="6">
    <source>
        <dbReference type="ARBA" id="ARBA00022670"/>
    </source>
</evidence>
<evidence type="ECO:0000256" key="12">
    <source>
        <dbReference type="PIRSR" id="PIRSR037215-1"/>
    </source>
</evidence>
<feature type="binding site" evidence="11 13">
    <location>
        <position position="148"/>
    </location>
    <ligand>
        <name>Zn(2+)</name>
        <dbReference type="ChEBI" id="CHEBI:29105"/>
        <label>2</label>
    </ligand>
</feature>
<keyword evidence="4 11" id="KW-0031">Aminopeptidase</keyword>
<name>A0A2J9PKA9_9LACT</name>
<dbReference type="InterPro" id="IPR001261">
    <property type="entry name" value="ArgE/DapE_CS"/>
</dbReference>
<feature type="active site" evidence="11 12">
    <location>
        <position position="89"/>
    </location>
</feature>
<dbReference type="GO" id="GO:0006508">
    <property type="term" value="P:proteolysis"/>
    <property type="evidence" value="ECO:0007669"/>
    <property type="project" value="UniProtKB-UniRule"/>
</dbReference>
<dbReference type="InterPro" id="IPR011650">
    <property type="entry name" value="Peptidase_M20_dimer"/>
</dbReference>
<evidence type="ECO:0000256" key="8">
    <source>
        <dbReference type="ARBA" id="ARBA00022801"/>
    </source>
</evidence>
<evidence type="ECO:0000256" key="7">
    <source>
        <dbReference type="ARBA" id="ARBA00022723"/>
    </source>
</evidence>
<evidence type="ECO:0000256" key="5">
    <source>
        <dbReference type="ARBA" id="ARBA00022490"/>
    </source>
</evidence>
<dbReference type="PROSITE" id="PS00759">
    <property type="entry name" value="ARGE_DAPE_CPG2_2"/>
    <property type="match status" value="1"/>
</dbReference>
<dbReference type="EC" id="3.4.11.4" evidence="11"/>
<dbReference type="GO" id="GO:0045148">
    <property type="term" value="F:tripeptide aminopeptidase activity"/>
    <property type="evidence" value="ECO:0007669"/>
    <property type="project" value="UniProtKB-UniRule"/>
</dbReference>
<evidence type="ECO:0000256" key="3">
    <source>
        <dbReference type="ARBA" id="ARBA00009692"/>
    </source>
</evidence>
<accession>A0A2J9PKA9</accession>
<dbReference type="GO" id="GO:0008237">
    <property type="term" value="F:metallopeptidase activity"/>
    <property type="evidence" value="ECO:0007669"/>
    <property type="project" value="UniProtKB-KW"/>
</dbReference>
<dbReference type="PANTHER" id="PTHR42994:SF1">
    <property type="entry name" value="PEPTIDASE T"/>
    <property type="match status" value="1"/>
</dbReference>
<dbReference type="PROSITE" id="PS00758">
    <property type="entry name" value="ARGE_DAPE_CPG2_1"/>
    <property type="match status" value="1"/>
</dbReference>
<evidence type="ECO:0000256" key="2">
    <source>
        <dbReference type="ARBA" id="ARBA00004496"/>
    </source>
</evidence>
<feature type="binding site" evidence="11 13">
    <location>
        <position position="387"/>
    </location>
    <ligand>
        <name>Zn(2+)</name>
        <dbReference type="ChEBI" id="CHEBI:29105"/>
        <label>2</label>
    </ligand>
</feature>
<dbReference type="Pfam" id="PF01546">
    <property type="entry name" value="Peptidase_M20"/>
    <property type="match status" value="1"/>
</dbReference>
<dbReference type="CDD" id="cd03892">
    <property type="entry name" value="M20_peptT"/>
    <property type="match status" value="1"/>
</dbReference>
<dbReference type="Gene3D" id="3.40.630.10">
    <property type="entry name" value="Zn peptidases"/>
    <property type="match status" value="1"/>
</dbReference>
<evidence type="ECO:0000313" key="16">
    <source>
        <dbReference type="Proteomes" id="UP000192813"/>
    </source>
</evidence>
<comment type="catalytic activity">
    <reaction evidence="1 11">
        <text>Release of the N-terminal residue from a tripeptide.</text>
        <dbReference type="EC" id="3.4.11.4"/>
    </reaction>
</comment>
<keyword evidence="7 11" id="KW-0479">Metal-binding</keyword>
<gene>
    <name evidence="11 15" type="primary">pepT</name>
    <name evidence="15" type="ORF">A6J77_000085</name>
</gene>
<dbReference type="NCBIfam" id="TIGR01882">
    <property type="entry name" value="peptidase-T"/>
    <property type="match status" value="1"/>
</dbReference>
<feature type="binding site" evidence="11 13">
    <location>
        <position position="205"/>
    </location>
    <ligand>
        <name>Zn(2+)</name>
        <dbReference type="ChEBI" id="CHEBI:29105"/>
        <label>1</label>
    </ligand>
</feature>
<dbReference type="InterPro" id="IPR036264">
    <property type="entry name" value="Bact_exopeptidase_dim_dom"/>
</dbReference>
<evidence type="ECO:0000256" key="9">
    <source>
        <dbReference type="ARBA" id="ARBA00022833"/>
    </source>
</evidence>
<dbReference type="SUPFAM" id="SSF53187">
    <property type="entry name" value="Zn-dependent exopeptidases"/>
    <property type="match status" value="1"/>
</dbReference>
<dbReference type="InterPro" id="IPR002933">
    <property type="entry name" value="Peptidase_M20"/>
</dbReference>
<comment type="function">
    <text evidence="11">Cleaves the N-terminal amino acid of tripeptides.</text>
</comment>
<dbReference type="PANTHER" id="PTHR42994">
    <property type="entry name" value="PEPTIDASE T"/>
    <property type="match status" value="1"/>
</dbReference>
<dbReference type="Proteomes" id="UP000192813">
    <property type="component" value="Unassembled WGS sequence"/>
</dbReference>
<dbReference type="InterPro" id="IPR010161">
    <property type="entry name" value="Peptidase_M20B"/>
</dbReference>
<keyword evidence="8 11" id="KW-0378">Hydrolase</keyword>
<evidence type="ECO:0000256" key="10">
    <source>
        <dbReference type="ARBA" id="ARBA00023049"/>
    </source>
</evidence>
<dbReference type="HAMAP" id="MF_00550">
    <property type="entry name" value="Aminopeptidase_M20"/>
    <property type="match status" value="1"/>
</dbReference>
<dbReference type="SUPFAM" id="SSF55031">
    <property type="entry name" value="Bacterial exopeptidase dimerisation domain"/>
    <property type="match status" value="1"/>
</dbReference>
<comment type="cofactor">
    <cofactor evidence="11 13">
        <name>Zn(2+)</name>
        <dbReference type="ChEBI" id="CHEBI:29105"/>
    </cofactor>
    <text evidence="11 13">Binds 2 Zn(2+) ions per subunit.</text>
</comment>
<dbReference type="RefSeq" id="WP_083067526.1">
    <property type="nucleotide sequence ID" value="NZ_NBTM02000001.1"/>
</dbReference>
<reference evidence="16" key="1">
    <citation type="submission" date="2017-12" db="EMBL/GenBank/DDBJ databases">
        <title>FDA dAtabase for Regulatory Grade micrObial Sequences (FDA-ARGOS): Supporting development and validation of Infectious Disease Dx tests.</title>
        <authorList>
            <person name="Hoffmann M."/>
            <person name="Allard M."/>
            <person name="Evans P."/>
            <person name="Brown E."/>
            <person name="Tallon L."/>
            <person name="Sadzewicz L."/>
            <person name="Sengamalay N."/>
            <person name="Ott S."/>
            <person name="Godinez A."/>
            <person name="Nagaraj S."/>
            <person name="Vavikolanu K."/>
            <person name="Aluvathingal J."/>
            <person name="Nadendla S."/>
            <person name="Sichtig H."/>
        </authorList>
    </citation>
    <scope>NUCLEOTIDE SEQUENCE [LARGE SCALE GENOMIC DNA]</scope>
    <source>
        <strain evidence="16">FDAARGOS_249</strain>
    </source>
</reference>
<keyword evidence="9 11" id="KW-0862">Zinc</keyword>
<dbReference type="GO" id="GO:0005829">
    <property type="term" value="C:cytosol"/>
    <property type="evidence" value="ECO:0007669"/>
    <property type="project" value="TreeGrafter"/>
</dbReference>
<feature type="binding site" evidence="11 13">
    <location>
        <position position="148"/>
    </location>
    <ligand>
        <name>Zn(2+)</name>
        <dbReference type="ChEBI" id="CHEBI:29105"/>
        <label>1</label>
    </ligand>
</feature>
<dbReference type="FunFam" id="3.30.70.360:FF:000002">
    <property type="entry name" value="Peptidase T"/>
    <property type="match status" value="1"/>
</dbReference>
<dbReference type="Pfam" id="PF07687">
    <property type="entry name" value="M20_dimer"/>
    <property type="match status" value="1"/>
</dbReference>
<dbReference type="EMBL" id="NBTM02000001">
    <property type="protein sequence ID" value="PNL90746.1"/>
    <property type="molecule type" value="Genomic_DNA"/>
</dbReference>
<keyword evidence="10 11" id="KW-0482">Metalloprotease</keyword>
<dbReference type="GO" id="GO:0008270">
    <property type="term" value="F:zinc ion binding"/>
    <property type="evidence" value="ECO:0007669"/>
    <property type="project" value="UniProtKB-UniRule"/>
</dbReference>
<dbReference type="NCBIfam" id="NF009920">
    <property type="entry name" value="PRK13381.1"/>
    <property type="match status" value="1"/>
</dbReference>
<evidence type="ECO:0000256" key="11">
    <source>
        <dbReference type="HAMAP-Rule" id="MF_00550"/>
    </source>
</evidence>